<protein>
    <submittedName>
        <fullName evidence="2">Uncharacterized protein</fullName>
    </submittedName>
</protein>
<name>A0A0G4I9D6_9ALVE</name>
<accession>A0A0G4I9D6</accession>
<organism evidence="2">
    <name type="scientific">Chromera velia CCMP2878</name>
    <dbReference type="NCBI Taxonomy" id="1169474"/>
    <lineage>
        <taxon>Eukaryota</taxon>
        <taxon>Sar</taxon>
        <taxon>Alveolata</taxon>
        <taxon>Colpodellida</taxon>
        <taxon>Chromeraceae</taxon>
        <taxon>Chromera</taxon>
    </lineage>
</organism>
<sequence length="479" mass="52929">MGRLLTLCVGAFFTFLVASTNANKLIPGLACRFRFCNTPPRRPFDSFGEKTCRSRLADSVPNQCWFIELTHNITNSTRAPGKSMRSTNETLVAANETSVATTPAVVPQSLRRAPVALIQTGAQVHETSSTKAKGTSKSKVKDNVKSESTVFEEPSVLVKVIPEEAPDVSLKTKMDDLEEFFSREEYNTIRQGETELNEITSITATEIRKAIAVQLAPFDIEPNVLRAFYDYARILARKGARPGVCAAVPKIRAGRPKNEALREDKPPGAFGQVTHGILDSLQTGNASKAVPDFSGTFAVNNLTEEHGVSLLQTSSKTSAKSTQKAQSGTTSVASRYDPVNFGLNRQLNVKVAQSSKPYPTIDELVEDMEVRRMKSENLARMKILQTHSRLMKAQQNMLKEALHYGLNEVMGKYGAIITAIKTELLPFTMGIAGSPARRISLFKSDYDLRKYIKYNARKSVSLVGRYAKRYAEEVLNKIH</sequence>
<dbReference type="EMBL" id="CDMZ01005724">
    <property type="protein sequence ID" value="CEM53769.1"/>
    <property type="molecule type" value="Genomic_DNA"/>
</dbReference>
<dbReference type="AlphaFoldDB" id="A0A0G4I9D6"/>
<evidence type="ECO:0000256" key="1">
    <source>
        <dbReference type="SAM" id="SignalP"/>
    </source>
</evidence>
<feature type="signal peptide" evidence="1">
    <location>
        <begin position="1"/>
        <end position="22"/>
    </location>
</feature>
<keyword evidence="1" id="KW-0732">Signal</keyword>
<dbReference type="PhylomeDB" id="A0A0G4I9D6"/>
<reference evidence="2" key="1">
    <citation type="submission" date="2014-11" db="EMBL/GenBank/DDBJ databases">
        <authorList>
            <person name="Otto D Thomas"/>
            <person name="Naeem Raeece"/>
        </authorList>
    </citation>
    <scope>NUCLEOTIDE SEQUENCE</scope>
</reference>
<proteinExistence type="predicted"/>
<evidence type="ECO:0000313" key="2">
    <source>
        <dbReference type="EMBL" id="CEM53769.1"/>
    </source>
</evidence>
<feature type="chain" id="PRO_5005192739" evidence="1">
    <location>
        <begin position="23"/>
        <end position="479"/>
    </location>
</feature>
<gene>
    <name evidence="2" type="ORF">Cvel_12234</name>
</gene>
<dbReference type="VEuPathDB" id="CryptoDB:Cvel_12234"/>